<keyword evidence="3" id="KW-1185">Reference proteome</keyword>
<feature type="domain" description="SGNH hydrolase-type esterase" evidence="1">
    <location>
        <begin position="52"/>
        <end position="223"/>
    </location>
</feature>
<comment type="caution">
    <text evidence="2">The sequence shown here is derived from an EMBL/GenBank/DDBJ whole genome shotgun (WGS) entry which is preliminary data.</text>
</comment>
<proteinExistence type="predicted"/>
<reference evidence="2" key="2">
    <citation type="submission" date="2020-09" db="EMBL/GenBank/DDBJ databases">
        <authorList>
            <person name="Sun Q."/>
            <person name="Zhou Y."/>
        </authorList>
    </citation>
    <scope>NUCLEOTIDE SEQUENCE</scope>
    <source>
        <strain evidence="2">CGMCC 1.15880</strain>
    </source>
</reference>
<sequence length="252" mass="27150">MRAALETLLKLSLSPLLIWQGLGVRKHALILPEASGERSGCVGTGTPLRVLVLGDSSAAGVGVETQEQALSGQLARALSADYALEWRLVAKTGATTASTLERVKRLHAETFDVVVLAIGVNDVTRSVPLRRWLAMHDTLLKLLHTKFGAKRVYTTALPPMGRFPVLPQPLRHVIGLTASRYDVAMAGFLANRPDVTRLQLDLPLDPTLMASDGFHPGAEVYRIWADHVAAAIRSDFPPEALKTAIAQETGGI</sequence>
<dbReference type="Gene3D" id="3.40.50.1110">
    <property type="entry name" value="SGNH hydrolase"/>
    <property type="match status" value="1"/>
</dbReference>
<evidence type="ECO:0000313" key="2">
    <source>
        <dbReference type="EMBL" id="GGA15166.1"/>
    </source>
</evidence>
<dbReference type="SUPFAM" id="SSF52266">
    <property type="entry name" value="SGNH hydrolase"/>
    <property type="match status" value="1"/>
</dbReference>
<dbReference type="EMBL" id="BMKA01000002">
    <property type="protein sequence ID" value="GGA15166.1"/>
    <property type="molecule type" value="Genomic_DNA"/>
</dbReference>
<organism evidence="2 3">
    <name type="scientific">Neptunicoccus cionae</name>
    <dbReference type="NCBI Taxonomy" id="2035344"/>
    <lineage>
        <taxon>Bacteria</taxon>
        <taxon>Pseudomonadati</taxon>
        <taxon>Pseudomonadota</taxon>
        <taxon>Alphaproteobacteria</taxon>
        <taxon>Rhodobacterales</taxon>
        <taxon>Paracoccaceae</taxon>
        <taxon>Neptunicoccus</taxon>
    </lineage>
</organism>
<dbReference type="CDD" id="cd01836">
    <property type="entry name" value="FeeA_FeeB_like"/>
    <property type="match status" value="1"/>
</dbReference>
<dbReference type="GO" id="GO:0016788">
    <property type="term" value="F:hydrolase activity, acting on ester bonds"/>
    <property type="evidence" value="ECO:0007669"/>
    <property type="project" value="UniProtKB-ARBA"/>
</dbReference>
<dbReference type="Pfam" id="PF13472">
    <property type="entry name" value="Lipase_GDSL_2"/>
    <property type="match status" value="1"/>
</dbReference>
<dbReference type="AlphaFoldDB" id="A0A916QVN3"/>
<evidence type="ECO:0000313" key="3">
    <source>
        <dbReference type="Proteomes" id="UP000628017"/>
    </source>
</evidence>
<name>A0A916QVN3_9RHOB</name>
<dbReference type="InterPro" id="IPR013830">
    <property type="entry name" value="SGNH_hydro"/>
</dbReference>
<accession>A0A916QVN3</accession>
<gene>
    <name evidence="2" type="ORF">GCM10011498_14350</name>
</gene>
<evidence type="ECO:0000259" key="1">
    <source>
        <dbReference type="Pfam" id="PF13472"/>
    </source>
</evidence>
<protein>
    <submittedName>
        <fullName evidence="2">Lipase</fullName>
    </submittedName>
</protein>
<reference evidence="2" key="1">
    <citation type="journal article" date="2014" name="Int. J. Syst. Evol. Microbiol.">
        <title>Complete genome sequence of Corynebacterium casei LMG S-19264T (=DSM 44701T), isolated from a smear-ripened cheese.</title>
        <authorList>
            <consortium name="US DOE Joint Genome Institute (JGI-PGF)"/>
            <person name="Walter F."/>
            <person name="Albersmeier A."/>
            <person name="Kalinowski J."/>
            <person name="Ruckert C."/>
        </authorList>
    </citation>
    <scope>NUCLEOTIDE SEQUENCE</scope>
    <source>
        <strain evidence="2">CGMCC 1.15880</strain>
    </source>
</reference>
<dbReference type="InterPro" id="IPR036514">
    <property type="entry name" value="SGNH_hydro_sf"/>
</dbReference>
<dbReference type="RefSeq" id="WP_229678462.1">
    <property type="nucleotide sequence ID" value="NZ_BMKA01000002.1"/>
</dbReference>
<dbReference type="Proteomes" id="UP000628017">
    <property type="component" value="Unassembled WGS sequence"/>
</dbReference>